<name>A0AA39WUH3_9PEZI</name>
<keyword evidence="2" id="KW-1185">Reference proteome</keyword>
<sequence length="86" mass="9511">MLNTTACCGLPIVGGWLVTTTCSVHIKGRHANAMGSTESNSRQRWMASAIYNHSQYVCLSADRCGHRNVELSAPLGQKNNRINFFR</sequence>
<dbReference type="EMBL" id="JAULSR010000004">
    <property type="protein sequence ID" value="KAK0621687.1"/>
    <property type="molecule type" value="Genomic_DNA"/>
</dbReference>
<dbReference type="Proteomes" id="UP001174934">
    <property type="component" value="Unassembled WGS sequence"/>
</dbReference>
<evidence type="ECO:0000313" key="1">
    <source>
        <dbReference type="EMBL" id="KAK0621687.1"/>
    </source>
</evidence>
<accession>A0AA39WUH3</accession>
<organism evidence="1 2">
    <name type="scientific">Bombardia bombarda</name>
    <dbReference type="NCBI Taxonomy" id="252184"/>
    <lineage>
        <taxon>Eukaryota</taxon>
        <taxon>Fungi</taxon>
        <taxon>Dikarya</taxon>
        <taxon>Ascomycota</taxon>
        <taxon>Pezizomycotina</taxon>
        <taxon>Sordariomycetes</taxon>
        <taxon>Sordariomycetidae</taxon>
        <taxon>Sordariales</taxon>
        <taxon>Lasiosphaeriaceae</taxon>
        <taxon>Bombardia</taxon>
    </lineage>
</organism>
<proteinExistence type="predicted"/>
<dbReference type="AlphaFoldDB" id="A0AA39WUH3"/>
<reference evidence="1" key="1">
    <citation type="submission" date="2023-06" db="EMBL/GenBank/DDBJ databases">
        <title>Genome-scale phylogeny and comparative genomics of the fungal order Sordariales.</title>
        <authorList>
            <consortium name="Lawrence Berkeley National Laboratory"/>
            <person name="Hensen N."/>
            <person name="Bonometti L."/>
            <person name="Westerberg I."/>
            <person name="Brannstrom I.O."/>
            <person name="Guillou S."/>
            <person name="Cros-Aarteil S."/>
            <person name="Calhoun S."/>
            <person name="Haridas S."/>
            <person name="Kuo A."/>
            <person name="Mondo S."/>
            <person name="Pangilinan J."/>
            <person name="Riley R."/>
            <person name="LaButti K."/>
            <person name="Andreopoulos B."/>
            <person name="Lipzen A."/>
            <person name="Chen C."/>
            <person name="Yanf M."/>
            <person name="Daum C."/>
            <person name="Ng V."/>
            <person name="Clum A."/>
            <person name="Steindorff A."/>
            <person name="Ohm R."/>
            <person name="Martin F."/>
            <person name="Silar P."/>
            <person name="Natvig D."/>
            <person name="Lalanne C."/>
            <person name="Gautier V."/>
            <person name="Ament-velasquez S.L."/>
            <person name="Kruys A."/>
            <person name="Hutchinson M.I."/>
            <person name="Powell A.J."/>
            <person name="Barry K."/>
            <person name="Miller A.N."/>
            <person name="Grigoriev I.V."/>
            <person name="Debuchy R."/>
            <person name="Gladieux P."/>
            <person name="Thoren M.H."/>
            <person name="Johannesson H."/>
        </authorList>
    </citation>
    <scope>NUCLEOTIDE SEQUENCE</scope>
    <source>
        <strain evidence="1">SMH3391-2</strain>
    </source>
</reference>
<evidence type="ECO:0000313" key="2">
    <source>
        <dbReference type="Proteomes" id="UP001174934"/>
    </source>
</evidence>
<comment type="caution">
    <text evidence="1">The sequence shown here is derived from an EMBL/GenBank/DDBJ whole genome shotgun (WGS) entry which is preliminary data.</text>
</comment>
<protein>
    <submittedName>
        <fullName evidence="1">Uncharacterized protein</fullName>
    </submittedName>
</protein>
<gene>
    <name evidence="1" type="ORF">B0T17DRAFT_534776</name>
</gene>